<reference evidence="3 4" key="1">
    <citation type="submission" date="2015-06" db="EMBL/GenBank/DDBJ databases">
        <title>Draft genome sequence of an Alphaproteobacteria species associated to the Mediterranean sponge Oscarella lobularis.</title>
        <authorList>
            <person name="Jourda C."/>
            <person name="Santini S."/>
            <person name="Claverie J.-M."/>
        </authorList>
    </citation>
    <scope>NUCLEOTIDE SEQUENCE [LARGE SCALE GENOMIC DNA]</scope>
    <source>
        <strain evidence="3">IGS</strain>
    </source>
</reference>
<feature type="region of interest" description="Disordered" evidence="1">
    <location>
        <begin position="313"/>
        <end position="344"/>
    </location>
</feature>
<dbReference type="InterPro" id="IPR010364">
    <property type="entry name" value="Uncharacterised_IM_CreD"/>
</dbReference>
<dbReference type="PATRIC" id="fig|1675527.3.peg.4641"/>
<dbReference type="Pfam" id="PF06123">
    <property type="entry name" value="CreD"/>
    <property type="match status" value="1"/>
</dbReference>
<feature type="transmembrane region" description="Helical" evidence="2">
    <location>
        <begin position="171"/>
        <end position="188"/>
    </location>
</feature>
<protein>
    <submittedName>
        <fullName evidence="3">Inner membrane protein CreD-like protein</fullName>
    </submittedName>
</protein>
<evidence type="ECO:0000313" key="3">
    <source>
        <dbReference type="EMBL" id="KMW59455.1"/>
    </source>
</evidence>
<organism evidence="3 4">
    <name type="scientific">Candidatus Rhodobacter oscarellae</name>
    <dbReference type="NCBI Taxonomy" id="1675527"/>
    <lineage>
        <taxon>Bacteria</taxon>
        <taxon>Pseudomonadati</taxon>
        <taxon>Pseudomonadota</taxon>
        <taxon>Alphaproteobacteria</taxon>
        <taxon>Rhodobacterales</taxon>
        <taxon>Rhodobacter group</taxon>
        <taxon>Rhodobacter</taxon>
    </lineage>
</organism>
<proteinExistence type="predicted"/>
<dbReference type="PANTHER" id="PTHR30092:SF0">
    <property type="entry name" value="INNER MEMBRANE PROTEIN CRED"/>
    <property type="match status" value="1"/>
</dbReference>
<feature type="transmembrane region" description="Helical" evidence="2">
    <location>
        <begin position="278"/>
        <end position="297"/>
    </location>
</feature>
<dbReference type="AlphaFoldDB" id="A0A0J9E9J3"/>
<gene>
    <name evidence="3" type="ORF">AIOL_004437</name>
</gene>
<evidence type="ECO:0000256" key="1">
    <source>
        <dbReference type="SAM" id="MobiDB-lite"/>
    </source>
</evidence>
<feature type="transmembrane region" description="Helical" evidence="2">
    <location>
        <begin position="254"/>
        <end position="272"/>
    </location>
</feature>
<feature type="transmembrane region" description="Helical" evidence="2">
    <location>
        <begin position="223"/>
        <end position="242"/>
    </location>
</feature>
<dbReference type="Proteomes" id="UP000037178">
    <property type="component" value="Unassembled WGS sequence"/>
</dbReference>
<dbReference type="STRING" id="1675527.AIOL_004437"/>
<keyword evidence="2" id="KW-0812">Transmembrane</keyword>
<dbReference type="GO" id="GO:0005886">
    <property type="term" value="C:plasma membrane"/>
    <property type="evidence" value="ECO:0007669"/>
    <property type="project" value="TreeGrafter"/>
</dbReference>
<comment type="caution">
    <text evidence="3">The sequence shown here is derived from an EMBL/GenBank/DDBJ whole genome shotgun (WGS) entry which is preliminary data.</text>
</comment>
<name>A0A0J9E9J3_9RHOB</name>
<keyword evidence="4" id="KW-1185">Reference proteome</keyword>
<dbReference type="PANTHER" id="PTHR30092">
    <property type="entry name" value="INNER MEMBRANE PROTEIN CRED"/>
    <property type="match status" value="1"/>
</dbReference>
<evidence type="ECO:0000313" key="4">
    <source>
        <dbReference type="Proteomes" id="UP000037178"/>
    </source>
</evidence>
<dbReference type="NCBIfam" id="NF008712">
    <property type="entry name" value="PRK11715.1-1"/>
    <property type="match status" value="1"/>
</dbReference>
<sequence length="344" mass="37621">MRFDFPADAEGVLQGAEVAQWDQAELRLFVSSNRALRGEARLSAGNQDFALEPLDRRDGIYAPIGDPRGLGQFEMRVGINGARSVSAAAVGRASTISIESDWPHPSFYGSFLPNESEITDTGFSARWAIPHLARALPQISREDPDESARDDASMGARFFQPNDFYQKAYRSARYGILFIALTFLTVLLMDRTNAKPAHPVQYLLIGLAQAIFVLLMVADSEQIGFGAAYALSAGATILLLVMFAATGLKMGRRAWVLALLLVVLYGVLYLILESTDYALLAGASLAFVALAGTMYWTRNEDWYGAPRDGLPLWQGWGRPNAQPQAPSPTPETPTNPQQQSDKEA</sequence>
<keyword evidence="2" id="KW-1133">Transmembrane helix</keyword>
<dbReference type="EMBL" id="LFTY01000002">
    <property type="protein sequence ID" value="KMW59455.1"/>
    <property type="molecule type" value="Genomic_DNA"/>
</dbReference>
<evidence type="ECO:0000256" key="2">
    <source>
        <dbReference type="SAM" id="Phobius"/>
    </source>
</evidence>
<feature type="compositionally biased region" description="Low complexity" evidence="1">
    <location>
        <begin position="334"/>
        <end position="344"/>
    </location>
</feature>
<accession>A0A0J9E9J3</accession>
<keyword evidence="2" id="KW-0472">Membrane</keyword>
<feature type="transmembrane region" description="Helical" evidence="2">
    <location>
        <begin position="200"/>
        <end position="217"/>
    </location>
</feature>